<dbReference type="Pfam" id="PF00170">
    <property type="entry name" value="bZIP_1"/>
    <property type="match status" value="1"/>
</dbReference>
<reference evidence="8" key="1">
    <citation type="journal article" date="2017" name="Nature">
        <title>The sunflower genome provides insights into oil metabolism, flowering and Asterid evolution.</title>
        <authorList>
            <person name="Badouin H."/>
            <person name="Gouzy J."/>
            <person name="Grassa C.J."/>
            <person name="Murat F."/>
            <person name="Staton S.E."/>
            <person name="Cottret L."/>
            <person name="Lelandais-Briere C."/>
            <person name="Owens G.L."/>
            <person name="Carrere S."/>
            <person name="Mayjonade B."/>
            <person name="Legrand L."/>
            <person name="Gill N."/>
            <person name="Kane N.C."/>
            <person name="Bowers J.E."/>
            <person name="Hubner S."/>
            <person name="Bellec A."/>
            <person name="Berard A."/>
            <person name="Berges H."/>
            <person name="Blanchet N."/>
            <person name="Boniface M.C."/>
            <person name="Brunel D."/>
            <person name="Catrice O."/>
            <person name="Chaidir N."/>
            <person name="Claudel C."/>
            <person name="Donnadieu C."/>
            <person name="Faraut T."/>
            <person name="Fievet G."/>
            <person name="Helmstetter N."/>
            <person name="King M."/>
            <person name="Knapp S.J."/>
            <person name="Lai Z."/>
            <person name="Le Paslier M.C."/>
            <person name="Lippi Y."/>
            <person name="Lorenzon L."/>
            <person name="Mandel J.R."/>
            <person name="Marage G."/>
            <person name="Marchand G."/>
            <person name="Marquand E."/>
            <person name="Bret-Mestries E."/>
            <person name="Morien E."/>
            <person name="Nambeesan S."/>
            <person name="Nguyen T."/>
            <person name="Pegot-Espagnet P."/>
            <person name="Pouilly N."/>
            <person name="Raftis F."/>
            <person name="Sallet E."/>
            <person name="Schiex T."/>
            <person name="Thomas J."/>
            <person name="Vandecasteele C."/>
            <person name="Vares D."/>
            <person name="Vear F."/>
            <person name="Vautrin S."/>
            <person name="Crespi M."/>
            <person name="Mangin B."/>
            <person name="Burke J.M."/>
            <person name="Salse J."/>
            <person name="Munos S."/>
            <person name="Vincourt P."/>
            <person name="Rieseberg L.H."/>
            <person name="Langlade N.B."/>
        </authorList>
    </citation>
    <scope>NUCLEOTIDE SEQUENCE</scope>
    <source>
        <tissue evidence="8">Leaves</tissue>
    </source>
</reference>
<reference evidence="8" key="2">
    <citation type="submission" date="2020-06" db="EMBL/GenBank/DDBJ databases">
        <title>Helianthus annuus Genome sequencing and assembly Release 2.</title>
        <authorList>
            <person name="Gouzy J."/>
            <person name="Langlade N."/>
            <person name="Munos S."/>
        </authorList>
    </citation>
    <scope>NUCLEOTIDE SEQUENCE</scope>
    <source>
        <tissue evidence="8">Leaves</tissue>
    </source>
</reference>
<dbReference type="GO" id="GO:0003677">
    <property type="term" value="F:DNA binding"/>
    <property type="evidence" value="ECO:0007669"/>
    <property type="project" value="UniProtKB-KW"/>
</dbReference>
<keyword evidence="5" id="KW-0539">Nucleus</keyword>
<dbReference type="PANTHER" id="PTHR45764:SF34">
    <property type="entry name" value="BZIP TRANSCRIPTION FACTOR 53"/>
    <property type="match status" value="1"/>
</dbReference>
<evidence type="ECO:0000313" key="8">
    <source>
        <dbReference type="EMBL" id="KAF5820312.1"/>
    </source>
</evidence>
<evidence type="ECO:0000256" key="5">
    <source>
        <dbReference type="ARBA" id="ARBA00023242"/>
    </source>
</evidence>
<dbReference type="SMART" id="SM00338">
    <property type="entry name" value="BRLZ"/>
    <property type="match status" value="1"/>
</dbReference>
<organism evidence="8 9">
    <name type="scientific">Helianthus annuus</name>
    <name type="common">Common sunflower</name>
    <dbReference type="NCBI Taxonomy" id="4232"/>
    <lineage>
        <taxon>Eukaryota</taxon>
        <taxon>Viridiplantae</taxon>
        <taxon>Streptophyta</taxon>
        <taxon>Embryophyta</taxon>
        <taxon>Tracheophyta</taxon>
        <taxon>Spermatophyta</taxon>
        <taxon>Magnoliopsida</taxon>
        <taxon>eudicotyledons</taxon>
        <taxon>Gunneridae</taxon>
        <taxon>Pentapetalae</taxon>
        <taxon>asterids</taxon>
        <taxon>campanulids</taxon>
        <taxon>Asterales</taxon>
        <taxon>Asteraceae</taxon>
        <taxon>Asteroideae</taxon>
        <taxon>Heliantheae alliance</taxon>
        <taxon>Heliantheae</taxon>
        <taxon>Helianthus</taxon>
    </lineage>
</organism>
<dbReference type="GO" id="GO:0003700">
    <property type="term" value="F:DNA-binding transcription factor activity"/>
    <property type="evidence" value="ECO:0007669"/>
    <property type="project" value="InterPro"/>
</dbReference>
<dbReference type="PROSITE" id="PS00036">
    <property type="entry name" value="BZIP_BASIC"/>
    <property type="match status" value="1"/>
</dbReference>
<dbReference type="GO" id="GO:0005634">
    <property type="term" value="C:nucleus"/>
    <property type="evidence" value="ECO:0007669"/>
    <property type="project" value="UniProtKB-SubCell"/>
</dbReference>
<dbReference type="CDD" id="cd14702">
    <property type="entry name" value="bZIP_plant_GBF1"/>
    <property type="match status" value="1"/>
</dbReference>
<keyword evidence="2" id="KW-0805">Transcription regulation</keyword>
<keyword evidence="4" id="KW-0804">Transcription</keyword>
<dbReference type="InterPro" id="IPR004827">
    <property type="entry name" value="bZIP"/>
</dbReference>
<proteinExistence type="predicted"/>
<dbReference type="FunFam" id="1.20.5.170:FF:000020">
    <property type="entry name" value="BZIP transcription factor"/>
    <property type="match status" value="1"/>
</dbReference>
<accession>A0A9K3P0N1</accession>
<evidence type="ECO:0000256" key="4">
    <source>
        <dbReference type="ARBA" id="ARBA00023163"/>
    </source>
</evidence>
<dbReference type="GO" id="GO:0046982">
    <property type="term" value="F:protein heterodimerization activity"/>
    <property type="evidence" value="ECO:0007669"/>
    <property type="project" value="UniProtKB-ARBA"/>
</dbReference>
<evidence type="ECO:0000256" key="1">
    <source>
        <dbReference type="ARBA" id="ARBA00004123"/>
    </source>
</evidence>
<evidence type="ECO:0000313" key="9">
    <source>
        <dbReference type="Proteomes" id="UP000215914"/>
    </source>
</evidence>
<keyword evidence="3" id="KW-0238">DNA-binding</keyword>
<keyword evidence="9" id="KW-1185">Reference proteome</keyword>
<dbReference type="EMBL" id="MNCJ02000316">
    <property type="protein sequence ID" value="KAF5820312.1"/>
    <property type="molecule type" value="Genomic_DNA"/>
</dbReference>
<evidence type="ECO:0000256" key="6">
    <source>
        <dbReference type="SAM" id="MobiDB-lite"/>
    </source>
</evidence>
<comment type="caution">
    <text evidence="8">The sequence shown here is derived from an EMBL/GenBank/DDBJ whole genome shotgun (WGS) entry which is preliminary data.</text>
</comment>
<feature type="region of interest" description="Disordered" evidence="6">
    <location>
        <begin position="1"/>
        <end position="23"/>
    </location>
</feature>
<dbReference type="InterPro" id="IPR046347">
    <property type="entry name" value="bZIP_sf"/>
</dbReference>
<dbReference type="Gene3D" id="1.20.5.170">
    <property type="match status" value="1"/>
</dbReference>
<feature type="domain" description="BZIP" evidence="7">
    <location>
        <begin position="1"/>
        <end position="44"/>
    </location>
</feature>
<dbReference type="AlphaFoldDB" id="A0A9K3P0N1"/>
<comment type="subcellular location">
    <subcellularLocation>
        <location evidence="1">Nucleus</location>
    </subcellularLocation>
</comment>
<evidence type="ECO:0000256" key="3">
    <source>
        <dbReference type="ARBA" id="ARBA00023125"/>
    </source>
</evidence>
<gene>
    <name evidence="8" type="ORF">HanXRQr2_Chr01g0000811</name>
</gene>
<dbReference type="Gramene" id="mRNA:HanXRQr2_Chr01g0000811">
    <property type="protein sequence ID" value="CDS:HanXRQr2_Chr01g0000811.1"/>
    <property type="gene ID" value="HanXRQr2_Chr01g0000811"/>
</dbReference>
<name>A0A9K3P0N1_HELAN</name>
<dbReference type="SUPFAM" id="SSF57959">
    <property type="entry name" value="Leucine zipper domain"/>
    <property type="match status" value="1"/>
</dbReference>
<evidence type="ECO:0000256" key="2">
    <source>
        <dbReference type="ARBA" id="ARBA00023015"/>
    </source>
</evidence>
<dbReference type="PROSITE" id="PS50217">
    <property type="entry name" value="BZIP"/>
    <property type="match status" value="1"/>
</dbReference>
<dbReference type="Proteomes" id="UP000215914">
    <property type="component" value="Unassembled WGS sequence"/>
</dbReference>
<dbReference type="InterPro" id="IPR045314">
    <property type="entry name" value="bZIP_plant_GBF1"/>
</dbReference>
<dbReference type="PANTHER" id="PTHR45764">
    <property type="entry name" value="BZIP TRANSCRIPTION FACTOR 44"/>
    <property type="match status" value="1"/>
</dbReference>
<protein>
    <submittedName>
        <fullName evidence="8">Transcription factor bZIP family</fullName>
    </submittedName>
</protein>
<evidence type="ECO:0000259" key="7">
    <source>
        <dbReference type="PROSITE" id="PS50217"/>
    </source>
</evidence>
<sequence length="119" mass="13668">MKKLMSNRESARRSRKKKQQQLDELRVQINQLKDENKVMMRKIDGVTGAFVAVNSENNVMRAQLTDLADRLRLLNNVLYVAQEVSGLVMDIPEVPDTLMEPWQLPCPVQPVTALDIDMF</sequence>